<keyword evidence="1" id="KW-0732">Signal</keyword>
<dbReference type="AlphaFoldDB" id="A0A109IIP7"/>
<dbReference type="EMBL" id="LT607752">
    <property type="protein sequence ID" value="SCG55886.1"/>
    <property type="molecule type" value="Genomic_DNA"/>
</dbReference>
<reference evidence="3" key="1">
    <citation type="submission" date="2016-06" db="EMBL/GenBank/DDBJ databases">
        <authorList>
            <person name="Varghese N."/>
            <person name="Submissions Spin"/>
        </authorList>
    </citation>
    <scope>NUCLEOTIDE SEQUENCE [LARGE SCALE GENOMIC DNA]</scope>
    <source>
        <strain evidence="3">DSM 44983</strain>
    </source>
</reference>
<dbReference type="OrthoDB" id="3375999at2"/>
<organism evidence="2 3">
    <name type="scientific">Micromonospora rifamycinica</name>
    <dbReference type="NCBI Taxonomy" id="291594"/>
    <lineage>
        <taxon>Bacteria</taxon>
        <taxon>Bacillati</taxon>
        <taxon>Actinomycetota</taxon>
        <taxon>Actinomycetes</taxon>
        <taxon>Micromonosporales</taxon>
        <taxon>Micromonosporaceae</taxon>
        <taxon>Micromonospora</taxon>
    </lineage>
</organism>
<keyword evidence="3" id="KW-1185">Reference proteome</keyword>
<dbReference type="RefSeq" id="WP_067311012.1">
    <property type="nucleotide sequence ID" value="NZ_LRMV01000101.1"/>
</dbReference>
<feature type="signal peptide" evidence="1">
    <location>
        <begin position="1"/>
        <end position="27"/>
    </location>
</feature>
<accession>A0A109IIP7</accession>
<feature type="chain" id="PRO_5038705374" evidence="1">
    <location>
        <begin position="28"/>
        <end position="173"/>
    </location>
</feature>
<gene>
    <name evidence="2" type="ORF">GA0070623_2378</name>
</gene>
<name>A0A109IIP7_9ACTN</name>
<evidence type="ECO:0000313" key="3">
    <source>
        <dbReference type="Proteomes" id="UP000198226"/>
    </source>
</evidence>
<evidence type="ECO:0000256" key="1">
    <source>
        <dbReference type="SAM" id="SignalP"/>
    </source>
</evidence>
<evidence type="ECO:0000313" key="2">
    <source>
        <dbReference type="EMBL" id="SCG55886.1"/>
    </source>
</evidence>
<protein>
    <submittedName>
        <fullName evidence="2">Uncharacterized protein</fullName>
    </submittedName>
</protein>
<proteinExistence type="predicted"/>
<sequence length="173" mass="17391">MATFFRRKAAAVTLGVLALTLAGGGIAAAQPATKAPAEVAQPGARLAGATGQPPVTAAEAKQARAALKAALAPPASGSVAWAVVASDGTLLQHSANVVSSTRYGTGQYQVLLDYSVVGKAFQATIGTNDQFNVPPAGEISVAPRNQTPNGVFIQTYSSGGSVSSKPFHLFVAN</sequence>
<dbReference type="Proteomes" id="UP000198226">
    <property type="component" value="Chromosome I"/>
</dbReference>